<evidence type="ECO:0000256" key="8">
    <source>
        <dbReference type="SAM" id="MobiDB-lite"/>
    </source>
</evidence>
<evidence type="ECO:0000313" key="10">
    <source>
        <dbReference type="EMBL" id="WFC94982.1"/>
    </source>
</evidence>
<dbReference type="InterPro" id="IPR026541">
    <property type="entry name" value="MRG_dom"/>
</dbReference>
<protein>
    <recommendedName>
        <fullName evidence="3">Chromatin modification-related protein EAF3</fullName>
    </recommendedName>
</protein>
<organism evidence="10 11">
    <name type="scientific">Malassezia brasiliensis</name>
    <dbReference type="NCBI Taxonomy" id="1821822"/>
    <lineage>
        <taxon>Eukaryota</taxon>
        <taxon>Fungi</taxon>
        <taxon>Dikarya</taxon>
        <taxon>Basidiomycota</taxon>
        <taxon>Ustilaginomycotina</taxon>
        <taxon>Malasseziomycetes</taxon>
        <taxon>Malasseziales</taxon>
        <taxon>Malasseziaceae</taxon>
        <taxon>Malassezia</taxon>
    </lineage>
</organism>
<feature type="compositionally biased region" description="Basic and acidic residues" evidence="8">
    <location>
        <begin position="121"/>
        <end position="137"/>
    </location>
</feature>
<dbReference type="InterPro" id="IPR000953">
    <property type="entry name" value="Chromo/chromo_shadow_dom"/>
</dbReference>
<evidence type="ECO:0000256" key="3">
    <source>
        <dbReference type="ARBA" id="ARBA00018505"/>
    </source>
</evidence>
<reference evidence="10" key="1">
    <citation type="submission" date="2023-03" db="EMBL/GenBank/DDBJ databases">
        <title>Mating type loci evolution in Malassezia.</title>
        <authorList>
            <person name="Coelho M.A."/>
        </authorList>
    </citation>
    <scope>NUCLEOTIDE SEQUENCE</scope>
    <source>
        <strain evidence="10">CBS 14135</strain>
    </source>
</reference>
<name>A0AAF0ING7_9BASI</name>
<feature type="compositionally biased region" description="Low complexity" evidence="8">
    <location>
        <begin position="81"/>
        <end position="93"/>
    </location>
</feature>
<keyword evidence="11" id="KW-1185">Reference proteome</keyword>
<evidence type="ECO:0000256" key="1">
    <source>
        <dbReference type="ARBA" id="ARBA00004123"/>
    </source>
</evidence>
<dbReference type="GO" id="GO:0006355">
    <property type="term" value="P:regulation of DNA-templated transcription"/>
    <property type="evidence" value="ECO:0007669"/>
    <property type="project" value="InterPro"/>
</dbReference>
<accession>A0AAF0ING7</accession>
<dbReference type="CDD" id="cd18983">
    <property type="entry name" value="CBD_MSL3_like"/>
    <property type="match status" value="1"/>
</dbReference>
<dbReference type="InterPro" id="IPR016197">
    <property type="entry name" value="Chromo-like_dom_sf"/>
</dbReference>
<dbReference type="Pfam" id="PF22732">
    <property type="entry name" value="MSL3_chromo-like"/>
    <property type="match status" value="1"/>
</dbReference>
<keyword evidence="5" id="KW-0805">Transcription regulation</keyword>
<dbReference type="PANTHER" id="PTHR10880">
    <property type="entry name" value="MORTALITY FACTOR 4-LIKE PROTEIN"/>
    <property type="match status" value="1"/>
</dbReference>
<evidence type="ECO:0000256" key="2">
    <source>
        <dbReference type="ARBA" id="ARBA00009093"/>
    </source>
</evidence>
<evidence type="ECO:0000256" key="5">
    <source>
        <dbReference type="ARBA" id="ARBA00023015"/>
    </source>
</evidence>
<dbReference type="GO" id="GO:0006338">
    <property type="term" value="P:chromatin remodeling"/>
    <property type="evidence" value="ECO:0007669"/>
    <property type="project" value="UniProtKB-ARBA"/>
</dbReference>
<feature type="region of interest" description="Disordered" evidence="8">
    <location>
        <begin position="81"/>
        <end position="137"/>
    </location>
</feature>
<dbReference type="Proteomes" id="UP001216638">
    <property type="component" value="Chromosome 2"/>
</dbReference>
<dbReference type="Pfam" id="PF05712">
    <property type="entry name" value="MRG"/>
    <property type="match status" value="1"/>
</dbReference>
<keyword evidence="4" id="KW-0156">Chromatin regulator</keyword>
<evidence type="ECO:0000256" key="6">
    <source>
        <dbReference type="ARBA" id="ARBA00023163"/>
    </source>
</evidence>
<dbReference type="InterPro" id="IPR008676">
    <property type="entry name" value="MRG"/>
</dbReference>
<feature type="region of interest" description="Disordered" evidence="8">
    <location>
        <begin position="231"/>
        <end position="273"/>
    </location>
</feature>
<feature type="domain" description="Chromo" evidence="9">
    <location>
        <begin position="2"/>
        <end position="78"/>
    </location>
</feature>
<comment type="subcellular location">
    <subcellularLocation>
        <location evidence="1">Nucleus</location>
    </subcellularLocation>
</comment>
<dbReference type="SMART" id="SM00298">
    <property type="entry name" value="CHROMO"/>
    <property type="match status" value="1"/>
</dbReference>
<dbReference type="Gene3D" id="2.30.30.140">
    <property type="match status" value="1"/>
</dbReference>
<dbReference type="Gene3D" id="1.10.274.30">
    <property type="entry name" value="MRG domain"/>
    <property type="match status" value="1"/>
</dbReference>
<dbReference type="GO" id="GO:0035267">
    <property type="term" value="C:NuA4 histone acetyltransferase complex"/>
    <property type="evidence" value="ECO:0007669"/>
    <property type="project" value="TreeGrafter"/>
</dbReference>
<evidence type="ECO:0000256" key="4">
    <source>
        <dbReference type="ARBA" id="ARBA00022853"/>
    </source>
</evidence>
<evidence type="ECO:0000256" key="7">
    <source>
        <dbReference type="ARBA" id="ARBA00023242"/>
    </source>
</evidence>
<proteinExistence type="inferred from homology"/>
<sequence length="348" mass="38848">MQYEQDEKVLCFHGPLIYQAKILLAEDWKGDDNQNGAVGPHFLVHYQGWKKTWDEWVPETRLLKYNEENLARQKALAEAQKAEAQAAAQSASHGEGGAHASGKRDQRKSSGTASGSRGTKRSRESTEHDDSERRPEIKLVLPDSLKVQLVDDWENVTRKEQLVPLPRKPNVRDILKEYGDAYRAEHKTKPGESPAVLDEVLSGLKLYFDKSLPQNLLYRFERPQYVEMRKLHGPKMGDGDVGSSGASRSDTKGRGARKSSASEATEDPAGQPASLEMEASAIYGAEHLLRLFVNLPGIVAHTSMDPDSVALLREHLTAFLAFLAREQKRLFVDAYETPSLAYQRQGAL</sequence>
<keyword evidence="7" id="KW-0539">Nucleus</keyword>
<dbReference type="PANTHER" id="PTHR10880:SF15">
    <property type="entry name" value="MSL COMPLEX SUBUNIT 3"/>
    <property type="match status" value="1"/>
</dbReference>
<dbReference type="InterPro" id="IPR053820">
    <property type="entry name" value="MSL3_chromo-like"/>
</dbReference>
<dbReference type="PROSITE" id="PS51640">
    <property type="entry name" value="MRG"/>
    <property type="match status" value="1"/>
</dbReference>
<dbReference type="AlphaFoldDB" id="A0AAF0ING7"/>
<dbReference type="InterPro" id="IPR038217">
    <property type="entry name" value="MRG_C_sf"/>
</dbReference>
<evidence type="ECO:0000313" key="11">
    <source>
        <dbReference type="Proteomes" id="UP001216638"/>
    </source>
</evidence>
<dbReference type="GO" id="GO:0032221">
    <property type="term" value="C:Rpd3S complex"/>
    <property type="evidence" value="ECO:0007669"/>
    <property type="project" value="TreeGrafter"/>
</dbReference>
<evidence type="ECO:0000259" key="9">
    <source>
        <dbReference type="SMART" id="SM00298"/>
    </source>
</evidence>
<dbReference type="EMBL" id="CP119952">
    <property type="protein sequence ID" value="WFC94982.1"/>
    <property type="molecule type" value="Genomic_DNA"/>
</dbReference>
<dbReference type="PIRSF" id="PIRSF038133">
    <property type="entry name" value="HAT_Nua4_EAF3/MRG15"/>
    <property type="match status" value="1"/>
</dbReference>
<gene>
    <name evidence="10" type="primary">EAF3</name>
    <name evidence="10" type="ORF">MBRA1_001621</name>
</gene>
<comment type="similarity">
    <text evidence="2">Belongs to the MRG family.</text>
</comment>
<keyword evidence="6" id="KW-0804">Transcription</keyword>
<dbReference type="SUPFAM" id="SSF54160">
    <property type="entry name" value="Chromo domain-like"/>
    <property type="match status" value="1"/>
</dbReference>